<dbReference type="EMBL" id="UINC01143102">
    <property type="protein sequence ID" value="SVD31831.1"/>
    <property type="molecule type" value="Genomic_DNA"/>
</dbReference>
<evidence type="ECO:0000256" key="1">
    <source>
        <dbReference type="ARBA" id="ARBA00022795"/>
    </source>
</evidence>
<protein>
    <recommendedName>
        <fullName evidence="4">Flagellar protein FlgN</fullName>
    </recommendedName>
</protein>
<dbReference type="GO" id="GO:0044780">
    <property type="term" value="P:bacterial-type flagellum assembly"/>
    <property type="evidence" value="ECO:0007669"/>
    <property type="project" value="InterPro"/>
</dbReference>
<proteinExistence type="predicted"/>
<evidence type="ECO:0000313" key="3">
    <source>
        <dbReference type="EMBL" id="SVD31831.1"/>
    </source>
</evidence>
<keyword evidence="1" id="KW-1005">Bacterial flagellum biogenesis</keyword>
<organism evidence="3">
    <name type="scientific">marine metagenome</name>
    <dbReference type="NCBI Taxonomy" id="408172"/>
    <lineage>
        <taxon>unclassified sequences</taxon>
        <taxon>metagenomes</taxon>
        <taxon>ecological metagenomes</taxon>
    </lineage>
</organism>
<sequence>MNRLYKNLEDLLNQKIKLYNKFIQLLKEEWSCVSKYSYDSLQEITAKKEDQVMQMQALENSRSCLMKKIAEKLKVRQSSLTLKKLVQITENPYRNNLARCRQKLLSQIKEINEWSEKVRNLMDHSALSLKKSLAFIHSADEKESSPYLANGQVMEGRVEGRMVSTDV</sequence>
<evidence type="ECO:0000256" key="2">
    <source>
        <dbReference type="SAM" id="Coils"/>
    </source>
</evidence>
<reference evidence="3" key="1">
    <citation type="submission" date="2018-05" db="EMBL/GenBank/DDBJ databases">
        <authorList>
            <person name="Lanie J.A."/>
            <person name="Ng W.-L."/>
            <person name="Kazmierczak K.M."/>
            <person name="Andrzejewski T.M."/>
            <person name="Davidsen T.M."/>
            <person name="Wayne K.J."/>
            <person name="Tettelin H."/>
            <person name="Glass J.I."/>
            <person name="Rusch D."/>
            <person name="Podicherti R."/>
            <person name="Tsui H.-C.T."/>
            <person name="Winkler M.E."/>
        </authorList>
    </citation>
    <scope>NUCLEOTIDE SEQUENCE</scope>
</reference>
<name>A0A382UDJ5_9ZZZZ</name>
<dbReference type="AlphaFoldDB" id="A0A382UDJ5"/>
<dbReference type="InterPro" id="IPR036679">
    <property type="entry name" value="FlgN-like_sf"/>
</dbReference>
<gene>
    <name evidence="3" type="ORF">METZ01_LOCUS384685</name>
</gene>
<feature type="coiled-coil region" evidence="2">
    <location>
        <begin position="1"/>
        <end position="61"/>
    </location>
</feature>
<dbReference type="SUPFAM" id="SSF140566">
    <property type="entry name" value="FlgN-like"/>
    <property type="match status" value="1"/>
</dbReference>
<dbReference type="Gene3D" id="1.20.58.300">
    <property type="entry name" value="FlgN-like"/>
    <property type="match status" value="1"/>
</dbReference>
<dbReference type="InterPro" id="IPR007809">
    <property type="entry name" value="FlgN-like"/>
</dbReference>
<keyword evidence="2" id="KW-0175">Coiled coil</keyword>
<dbReference type="Pfam" id="PF05130">
    <property type="entry name" value="FlgN"/>
    <property type="match status" value="1"/>
</dbReference>
<evidence type="ECO:0008006" key="4">
    <source>
        <dbReference type="Google" id="ProtNLM"/>
    </source>
</evidence>
<accession>A0A382UDJ5</accession>